<keyword evidence="3" id="KW-1185">Reference proteome</keyword>
<dbReference type="InterPro" id="IPR015655">
    <property type="entry name" value="PP2C"/>
</dbReference>
<dbReference type="RefSeq" id="WP_180307812.1">
    <property type="nucleotide sequence ID" value="NZ_CP058952.1"/>
</dbReference>
<dbReference type="PANTHER" id="PTHR13832">
    <property type="entry name" value="PROTEIN PHOSPHATASE 2C"/>
    <property type="match status" value="1"/>
</dbReference>
<accession>A0A7D5V9E3</accession>
<proteinExistence type="predicted"/>
<dbReference type="SUPFAM" id="SSF81606">
    <property type="entry name" value="PP2C-like"/>
    <property type="match status" value="1"/>
</dbReference>
<reference evidence="2 3" key="1">
    <citation type="journal article" date="2016" name="Int. J. Syst. Evol. Microbiol.">
        <title>Chitinibacter fontanus sp. nov., isolated from a spring.</title>
        <authorList>
            <person name="Sheu S.Y."/>
            <person name="Li Y.S."/>
            <person name="Young C.C."/>
            <person name="Chen W.M."/>
        </authorList>
    </citation>
    <scope>NUCLEOTIDE SEQUENCE [LARGE SCALE GENOMIC DNA]</scope>
    <source>
        <strain evidence="2 3">STM-7</strain>
    </source>
</reference>
<dbReference type="PROSITE" id="PS51746">
    <property type="entry name" value="PPM_2"/>
    <property type="match status" value="1"/>
</dbReference>
<dbReference type="AlphaFoldDB" id="A0A7D5V9E3"/>
<dbReference type="InterPro" id="IPR036457">
    <property type="entry name" value="PPM-type-like_dom_sf"/>
</dbReference>
<evidence type="ECO:0000313" key="2">
    <source>
        <dbReference type="EMBL" id="QLI80673.1"/>
    </source>
</evidence>
<sequence length="301" mass="32991">MKFTVFQDSRKGGREYNQDRVGYSYSRDALLLVIADGMGGHLHGEVAAQITVELLSDQFQKKAAPIIASPAQFLADALLNCHEAIYNYAIAQHLLEIPRTTVVACIIQDDMAYWAHVGDSRLYLIRDGYTIAQTRDHSKVQKLVESGVITADQALNHAEKNKIYNCLGGTLMPDIDIGGRVALHDGDCIMLCTDGLWGSLADDEITHFLSSFPVMFAVPQLLDKAELRGGKFGDNLTALAINWHDGDLSEDPSFVSTVKLDQNTISTHIDPLGANSTPNISDEDIEKAIAEIQAAINKYSK</sequence>
<dbReference type="Pfam" id="PF13672">
    <property type="entry name" value="PP2C_2"/>
    <property type="match status" value="1"/>
</dbReference>
<dbReference type="PANTHER" id="PTHR13832:SF860">
    <property type="entry name" value="PROTEIN PHOSPHATASE PHPP"/>
    <property type="match status" value="1"/>
</dbReference>
<evidence type="ECO:0000259" key="1">
    <source>
        <dbReference type="PROSITE" id="PS51746"/>
    </source>
</evidence>
<dbReference type="EMBL" id="CP058952">
    <property type="protein sequence ID" value="QLI80673.1"/>
    <property type="molecule type" value="Genomic_DNA"/>
</dbReference>
<dbReference type="GO" id="GO:0004722">
    <property type="term" value="F:protein serine/threonine phosphatase activity"/>
    <property type="evidence" value="ECO:0007669"/>
    <property type="project" value="InterPro"/>
</dbReference>
<feature type="domain" description="PPM-type phosphatase" evidence="1">
    <location>
        <begin position="2"/>
        <end position="243"/>
    </location>
</feature>
<gene>
    <name evidence="2" type="ORF">HZU75_03530</name>
</gene>
<dbReference type="InterPro" id="IPR001932">
    <property type="entry name" value="PPM-type_phosphatase-like_dom"/>
</dbReference>
<dbReference type="SMART" id="SM00331">
    <property type="entry name" value="PP2C_SIG"/>
    <property type="match status" value="1"/>
</dbReference>
<dbReference type="KEGG" id="cfon:HZU75_03530"/>
<dbReference type="CDD" id="cd00143">
    <property type="entry name" value="PP2Cc"/>
    <property type="match status" value="1"/>
</dbReference>
<organism evidence="2 3">
    <name type="scientific">Chitinibacter fontanus</name>
    <dbReference type="NCBI Taxonomy" id="1737446"/>
    <lineage>
        <taxon>Bacteria</taxon>
        <taxon>Pseudomonadati</taxon>
        <taxon>Pseudomonadota</taxon>
        <taxon>Betaproteobacteria</taxon>
        <taxon>Neisseriales</taxon>
        <taxon>Chitinibacteraceae</taxon>
        <taxon>Chitinibacter</taxon>
    </lineage>
</organism>
<evidence type="ECO:0000313" key="3">
    <source>
        <dbReference type="Proteomes" id="UP000510822"/>
    </source>
</evidence>
<dbReference type="SMART" id="SM00332">
    <property type="entry name" value="PP2Cc"/>
    <property type="match status" value="1"/>
</dbReference>
<dbReference type="Proteomes" id="UP000510822">
    <property type="component" value="Chromosome"/>
</dbReference>
<name>A0A7D5V9E3_9NEIS</name>
<dbReference type="Gene3D" id="3.60.40.10">
    <property type="entry name" value="PPM-type phosphatase domain"/>
    <property type="match status" value="1"/>
</dbReference>
<protein>
    <submittedName>
        <fullName evidence="2">Serine/threonine-protein phosphatase</fullName>
    </submittedName>
</protein>